<dbReference type="EMBL" id="JH725171">
    <property type="protein sequence ID" value="EJP63994.1"/>
    <property type="molecule type" value="Genomic_DNA"/>
</dbReference>
<feature type="compositionally biased region" description="Low complexity" evidence="1">
    <location>
        <begin position="258"/>
        <end position="302"/>
    </location>
</feature>
<feature type="compositionally biased region" description="Basic and acidic residues" evidence="1">
    <location>
        <begin position="824"/>
        <end position="834"/>
    </location>
</feature>
<accession>J4KMI1</accession>
<keyword evidence="3" id="KW-1185">Reference proteome</keyword>
<dbReference type="STRING" id="655819.J4KMI1"/>
<name>J4KMI1_BEAB2</name>
<reference evidence="2 3" key="1">
    <citation type="journal article" date="2012" name="Sci. Rep.">
        <title>Genomic perspectives on the evolution of fungal entomopathogenicity in Beauveria bassiana.</title>
        <authorList>
            <person name="Xiao G."/>
            <person name="Ying S.H."/>
            <person name="Zheng P."/>
            <person name="Wang Z.L."/>
            <person name="Zhang S."/>
            <person name="Xie X.Q."/>
            <person name="Shang Y."/>
            <person name="St Leger R.J."/>
            <person name="Zhao G.P."/>
            <person name="Wang C."/>
            <person name="Feng M.G."/>
        </authorList>
    </citation>
    <scope>NUCLEOTIDE SEQUENCE [LARGE SCALE GENOMIC DNA]</scope>
    <source>
        <strain evidence="2 3">ARSEF 2860</strain>
    </source>
</reference>
<feature type="region of interest" description="Disordered" evidence="1">
    <location>
        <begin position="740"/>
        <end position="781"/>
    </location>
</feature>
<feature type="region of interest" description="Disordered" evidence="1">
    <location>
        <begin position="481"/>
        <end position="503"/>
    </location>
</feature>
<dbReference type="InParanoid" id="J4KMI1"/>
<dbReference type="GeneID" id="19890011"/>
<feature type="region of interest" description="Disordered" evidence="1">
    <location>
        <begin position="918"/>
        <end position="982"/>
    </location>
</feature>
<feature type="compositionally biased region" description="Polar residues" evidence="1">
    <location>
        <begin position="307"/>
        <end position="326"/>
    </location>
</feature>
<protein>
    <submittedName>
        <fullName evidence="2">Uncharacterized protein</fullName>
    </submittedName>
</protein>
<feature type="compositionally biased region" description="Polar residues" evidence="1">
    <location>
        <begin position="862"/>
        <end position="872"/>
    </location>
</feature>
<dbReference type="RefSeq" id="XP_008600318.1">
    <property type="nucleotide sequence ID" value="XM_008602096.1"/>
</dbReference>
<feature type="region of interest" description="Disordered" evidence="1">
    <location>
        <begin position="258"/>
        <end position="326"/>
    </location>
</feature>
<proteinExistence type="predicted"/>
<feature type="compositionally biased region" description="Polar residues" evidence="1">
    <location>
        <begin position="395"/>
        <end position="413"/>
    </location>
</feature>
<feature type="region of interest" description="Disordered" evidence="1">
    <location>
        <begin position="823"/>
        <end position="852"/>
    </location>
</feature>
<feature type="compositionally biased region" description="Low complexity" evidence="1">
    <location>
        <begin position="345"/>
        <end position="374"/>
    </location>
</feature>
<feature type="region of interest" description="Disordered" evidence="1">
    <location>
        <begin position="345"/>
        <end position="433"/>
    </location>
</feature>
<feature type="compositionally biased region" description="Basic and acidic residues" evidence="1">
    <location>
        <begin position="766"/>
        <end position="780"/>
    </location>
</feature>
<dbReference type="AlphaFoldDB" id="J4KMI1"/>
<feature type="compositionally biased region" description="Polar residues" evidence="1">
    <location>
        <begin position="484"/>
        <end position="499"/>
    </location>
</feature>
<feature type="compositionally biased region" description="Polar residues" evidence="1">
    <location>
        <begin position="375"/>
        <end position="386"/>
    </location>
</feature>
<dbReference type="Proteomes" id="UP000002762">
    <property type="component" value="Unassembled WGS sequence"/>
</dbReference>
<dbReference type="HOGENOM" id="CLU_303255_0_0_1"/>
<evidence type="ECO:0000313" key="2">
    <source>
        <dbReference type="EMBL" id="EJP63994.1"/>
    </source>
</evidence>
<dbReference type="OrthoDB" id="4868154at2759"/>
<evidence type="ECO:0000256" key="1">
    <source>
        <dbReference type="SAM" id="MobiDB-lite"/>
    </source>
</evidence>
<evidence type="ECO:0000313" key="3">
    <source>
        <dbReference type="Proteomes" id="UP000002762"/>
    </source>
</evidence>
<gene>
    <name evidence="2" type="ORF">BBA_06999</name>
</gene>
<sequence>MDNVFFPSMAVSDVAPSDNAGTDPPLKYTGVDGQLPSDSLFSDPFASNTTDWDSYIRDFGGDDAFQDTGSFNTSLLSTSPVASASLRNTPDTVISNVCMNTTGAGEGFDERNMAAEHNINTTNMPEPSSHQQPTTFTTITDLAANDYNQTTSNSASYPATTTGQATGMAAGTVVCSAATLGAPQTEPALVMNASPRRRVSRLPPDIGADGQIKYLEPHEIPQTPVEGRQYSVQHGAQNNLALPPELEKHLYHLPGQEYTQQQQQVPQRMPAQPMQSQPMQSQPMQSQPMQSQPMSFQQIQQMPGPPTLQSSQRPQHFQQPQHASEPQNYSNQRFYVQNPDFIQNAQHAQHPQQQSQHPQHPQHPQYFQNHQNPQYLQHGNFPSRQQHSMDPRRIPQQTMGQDPRQFSNMNSFQPGMHAPRPATQQSQQSMAPAHGRLQIQTHPLTPGQVQMKTLPMIPGQLQTQTHPMTPGHSREAYYTAEGYRSSSTRAEKPPTTNGNEFLRGRDFRPVWSVGEINTNWLDTSPNTVEPHVKPFLKKDIKLGMSSQNATKAAITDGFVRGAAWAAKLFLTQIDKEMRGSGTMLGFRPHKKVQKTELEKSVVEHIVRNNPPSIHGAQCANVIAWAYDEFYPGVFRQEGSNGQLRGPKEILEAWKTLRDNVEPNHLKPVLYDTSTGLTVMTDLQPSRPPVAQVRTVMTQGGQVPAIKFSQFSAPDATNGHIAVNSGENFFTNPQVPASMALQQTRRAEPATSKTIAKPPGAKTTPKTAEEKKENRNRKVDSRLQWTLTGQSRPVKLEQLEGVSYYCSDGQFRILEGERLQQAMERTQEHQRRQSEARAMAGDAGTSMHSTANDKSTLAVATGVQPSSSGPKTTSADDDQVPQAMYESSLCDEMTDVESQNDEATATYSVDDFQTLQAISRLDSNTRHQATNRGEVRRKRVPDEESMPAGRRKRGRQDVQQGLEEQRTGNEMLHTPHMISYAGD</sequence>
<organism evidence="2 3">
    <name type="scientific">Beauveria bassiana (strain ARSEF 2860)</name>
    <name type="common">White muscardine disease fungus</name>
    <name type="synonym">Tritirachium shiotae</name>
    <dbReference type="NCBI Taxonomy" id="655819"/>
    <lineage>
        <taxon>Eukaryota</taxon>
        <taxon>Fungi</taxon>
        <taxon>Dikarya</taxon>
        <taxon>Ascomycota</taxon>
        <taxon>Pezizomycotina</taxon>
        <taxon>Sordariomycetes</taxon>
        <taxon>Hypocreomycetidae</taxon>
        <taxon>Hypocreales</taxon>
        <taxon>Cordycipitaceae</taxon>
        <taxon>Beauveria</taxon>
    </lineage>
</organism>
<feature type="region of interest" description="Disordered" evidence="1">
    <location>
        <begin position="859"/>
        <end position="878"/>
    </location>
</feature>